<dbReference type="GO" id="GO:0005886">
    <property type="term" value="C:plasma membrane"/>
    <property type="evidence" value="ECO:0007669"/>
    <property type="project" value="UniProtKB-SubCell"/>
</dbReference>
<dbReference type="CDD" id="cd06581">
    <property type="entry name" value="TM_PBP1_LivM_like"/>
    <property type="match status" value="1"/>
</dbReference>
<evidence type="ECO:0000313" key="8">
    <source>
        <dbReference type="EMBL" id="RJF81284.1"/>
    </source>
</evidence>
<name>A0A418VVX4_9PROT</name>
<feature type="transmembrane region" description="Helical" evidence="6">
    <location>
        <begin position="333"/>
        <end position="352"/>
    </location>
</feature>
<dbReference type="InterPro" id="IPR043428">
    <property type="entry name" value="LivM-like"/>
</dbReference>
<feature type="transmembrane region" description="Helical" evidence="6">
    <location>
        <begin position="240"/>
        <end position="259"/>
    </location>
</feature>
<proteinExistence type="predicted"/>
<dbReference type="InterPro" id="IPR021807">
    <property type="entry name" value="LivHM_N"/>
</dbReference>
<feature type="transmembrane region" description="Helical" evidence="6">
    <location>
        <begin position="457"/>
        <end position="474"/>
    </location>
</feature>
<dbReference type="InterPro" id="IPR001851">
    <property type="entry name" value="ABC_transp_permease"/>
</dbReference>
<evidence type="ECO:0000259" key="7">
    <source>
        <dbReference type="Pfam" id="PF11862"/>
    </source>
</evidence>
<gene>
    <name evidence="8" type="primary">livM</name>
    <name evidence="8" type="ORF">D3877_13910</name>
</gene>
<organism evidence="8 9">
    <name type="scientific">Azospirillum cavernae</name>
    <dbReference type="NCBI Taxonomy" id="2320860"/>
    <lineage>
        <taxon>Bacteria</taxon>
        <taxon>Pseudomonadati</taxon>
        <taxon>Pseudomonadota</taxon>
        <taxon>Alphaproteobacteria</taxon>
        <taxon>Rhodospirillales</taxon>
        <taxon>Azospirillaceae</taxon>
        <taxon>Azospirillum</taxon>
    </lineage>
</organism>
<keyword evidence="2" id="KW-1003">Cell membrane</keyword>
<evidence type="ECO:0000256" key="3">
    <source>
        <dbReference type="ARBA" id="ARBA00022692"/>
    </source>
</evidence>
<comment type="caution">
    <text evidence="8">The sequence shown here is derived from an EMBL/GenBank/DDBJ whole genome shotgun (WGS) entry which is preliminary data.</text>
</comment>
<reference evidence="8 9" key="1">
    <citation type="submission" date="2018-09" db="EMBL/GenBank/DDBJ databases">
        <authorList>
            <person name="Zhu H."/>
        </authorList>
    </citation>
    <scope>NUCLEOTIDE SEQUENCE [LARGE SCALE GENOMIC DNA]</scope>
    <source>
        <strain evidence="8 9">K2W22B-5</strain>
    </source>
</reference>
<dbReference type="Proteomes" id="UP000283458">
    <property type="component" value="Unassembled WGS sequence"/>
</dbReference>
<feature type="transmembrane region" description="Helical" evidence="6">
    <location>
        <begin position="385"/>
        <end position="404"/>
    </location>
</feature>
<evidence type="ECO:0000256" key="2">
    <source>
        <dbReference type="ARBA" id="ARBA00022475"/>
    </source>
</evidence>
<dbReference type="NCBIfam" id="NF008450">
    <property type="entry name" value="PRK11301.1"/>
    <property type="match status" value="1"/>
</dbReference>
<feature type="transmembrane region" description="Helical" evidence="6">
    <location>
        <begin position="186"/>
        <end position="208"/>
    </location>
</feature>
<feature type="transmembrane region" description="Helical" evidence="6">
    <location>
        <begin position="266"/>
        <end position="285"/>
    </location>
</feature>
<keyword evidence="5 6" id="KW-0472">Membrane</keyword>
<dbReference type="GO" id="GO:0015658">
    <property type="term" value="F:branched-chain amino acid transmembrane transporter activity"/>
    <property type="evidence" value="ECO:0007669"/>
    <property type="project" value="InterPro"/>
</dbReference>
<evidence type="ECO:0000256" key="6">
    <source>
        <dbReference type="SAM" id="Phobius"/>
    </source>
</evidence>
<feature type="transmembrane region" description="Helical" evidence="6">
    <location>
        <begin position="215"/>
        <end position="234"/>
    </location>
</feature>
<feature type="transmembrane region" description="Helical" evidence="6">
    <location>
        <begin position="112"/>
        <end position="130"/>
    </location>
</feature>
<feature type="transmembrane region" description="Helical" evidence="6">
    <location>
        <begin position="151"/>
        <end position="174"/>
    </location>
</feature>
<dbReference type="PANTHER" id="PTHR30482:SF20">
    <property type="entry name" value="HIGH-AFFINITY BRANCHED-CHAIN AMINO ACID TRANSPORT SYSTEM PERMEASE PROTEIN LIVM"/>
    <property type="match status" value="1"/>
</dbReference>
<feature type="transmembrane region" description="Helical" evidence="6">
    <location>
        <begin position="32"/>
        <end position="52"/>
    </location>
</feature>
<sequence length="500" mass="53171">MTMPSHAAGAPPHGAPHVAAKAVDWSGSLRDAGFAAFVALLLTVPLVGLRTIDRPTGLGIEARPEEVVASVLLVFFGRLGLGLIGQGLALPVLFLALAAAAVGLAIPLPTQVLRLVLVAGGGIIALRAAFAVTTHRSKLTLAERDRKMDRVAAQVQHATKYIAPVAFIGAVLLPMTPLADRQLLDIGILLLTYIMLGWGLNIVVGLAGLLDLGYVAFYAVGAYSYALLAHYFGLSFWVCLPLAGLLAAFSGVLLGFPVLRLRGDYFAIVTLGFGEIVRIILVNWYQFTGGPNGISGIPRPSFFGLAEFSRTPAEGMAAFHELFGLEFSPLHRIVFMYYLILALALAVNLFTLRIRKLPLGRAWEALREDEIASASLGINRTNMKLAAFAIAAMFGGFAGSFFATRQGFISPESFTFIESAIILAIVVLGGMGSQAGVVVATLLVIGLPEAFRELADYRMLAFGMGMVVIMLWRPRGLLAHRDPTILLHGGKKPATGGAAR</sequence>
<dbReference type="AlphaFoldDB" id="A0A418VVX4"/>
<feature type="domain" description="High-affinity branched-chain amino acid transport system permease LivHM N-terminal" evidence="7">
    <location>
        <begin position="28"/>
        <end position="87"/>
    </location>
</feature>
<dbReference type="EMBL" id="QYUL01000002">
    <property type="protein sequence ID" value="RJF81284.1"/>
    <property type="molecule type" value="Genomic_DNA"/>
</dbReference>
<dbReference type="Pfam" id="PF11862">
    <property type="entry name" value="DUF3382"/>
    <property type="match status" value="1"/>
</dbReference>
<protein>
    <submittedName>
        <fullName evidence="8">High-affinity branched-chain amino acid ABC transporter permease LivM</fullName>
    </submittedName>
</protein>
<keyword evidence="9" id="KW-1185">Reference proteome</keyword>
<dbReference type="OrthoDB" id="9814461at2"/>
<evidence type="ECO:0000256" key="4">
    <source>
        <dbReference type="ARBA" id="ARBA00022989"/>
    </source>
</evidence>
<comment type="subcellular location">
    <subcellularLocation>
        <location evidence="1">Cell membrane</location>
        <topology evidence="1">Multi-pass membrane protein</topology>
    </subcellularLocation>
</comment>
<keyword evidence="3 6" id="KW-0812">Transmembrane</keyword>
<accession>A0A418VVX4</accession>
<feature type="transmembrane region" description="Helical" evidence="6">
    <location>
        <begin position="416"/>
        <end position="445"/>
    </location>
</feature>
<dbReference type="RefSeq" id="WP_119831376.1">
    <property type="nucleotide sequence ID" value="NZ_QYUL01000002.1"/>
</dbReference>
<evidence type="ECO:0000256" key="1">
    <source>
        <dbReference type="ARBA" id="ARBA00004651"/>
    </source>
</evidence>
<dbReference type="PANTHER" id="PTHR30482">
    <property type="entry name" value="HIGH-AFFINITY BRANCHED-CHAIN AMINO ACID TRANSPORT SYSTEM PERMEASE"/>
    <property type="match status" value="1"/>
</dbReference>
<feature type="transmembrane region" description="Helical" evidence="6">
    <location>
        <begin position="73"/>
        <end position="106"/>
    </location>
</feature>
<keyword evidence="4 6" id="KW-1133">Transmembrane helix</keyword>
<dbReference type="Pfam" id="PF02653">
    <property type="entry name" value="BPD_transp_2"/>
    <property type="match status" value="1"/>
</dbReference>
<evidence type="ECO:0000313" key="9">
    <source>
        <dbReference type="Proteomes" id="UP000283458"/>
    </source>
</evidence>
<evidence type="ECO:0000256" key="5">
    <source>
        <dbReference type="ARBA" id="ARBA00023136"/>
    </source>
</evidence>